<proteinExistence type="inferred from homology"/>
<keyword evidence="2" id="KW-0326">Glycosidase</keyword>
<dbReference type="GO" id="GO:0000272">
    <property type="term" value="P:polysaccharide catabolic process"/>
    <property type="evidence" value="ECO:0007669"/>
    <property type="project" value="UniProtKB-KW"/>
</dbReference>
<dbReference type="PANTHER" id="PTHR34002:SF9">
    <property type="entry name" value="XYLOGLUCAN-SPECIFIC ENDO-BETA-1,4-GLUCANASE A"/>
    <property type="match status" value="1"/>
</dbReference>
<keyword evidence="4" id="KW-0812">Transmembrane</keyword>
<accession>A0A0C3GTU8</accession>
<dbReference type="InParanoid" id="A0A0C3GTU8"/>
<evidence type="ECO:0000256" key="4">
    <source>
        <dbReference type="SAM" id="Phobius"/>
    </source>
</evidence>
<organism evidence="5 6">
    <name type="scientific">Oidiodendron maius (strain Zn)</name>
    <dbReference type="NCBI Taxonomy" id="913774"/>
    <lineage>
        <taxon>Eukaryota</taxon>
        <taxon>Fungi</taxon>
        <taxon>Dikarya</taxon>
        <taxon>Ascomycota</taxon>
        <taxon>Pezizomycotina</taxon>
        <taxon>Leotiomycetes</taxon>
        <taxon>Leotiomycetes incertae sedis</taxon>
        <taxon>Myxotrichaceae</taxon>
        <taxon>Oidiodendron</taxon>
    </lineage>
</organism>
<evidence type="ECO:0000313" key="6">
    <source>
        <dbReference type="Proteomes" id="UP000054321"/>
    </source>
</evidence>
<dbReference type="Pfam" id="PF01670">
    <property type="entry name" value="Glyco_hydro_12"/>
    <property type="match status" value="1"/>
</dbReference>
<feature type="compositionally biased region" description="Gly residues" evidence="3">
    <location>
        <begin position="40"/>
        <end position="59"/>
    </location>
</feature>
<feature type="transmembrane region" description="Helical" evidence="4">
    <location>
        <begin position="6"/>
        <end position="26"/>
    </location>
</feature>
<dbReference type="InterPro" id="IPR013320">
    <property type="entry name" value="ConA-like_dom_sf"/>
</dbReference>
<dbReference type="AlphaFoldDB" id="A0A0C3GTU8"/>
<reference evidence="5 6" key="1">
    <citation type="submission" date="2014-04" db="EMBL/GenBank/DDBJ databases">
        <authorList>
            <consortium name="DOE Joint Genome Institute"/>
            <person name="Kuo A."/>
            <person name="Martino E."/>
            <person name="Perotto S."/>
            <person name="Kohler A."/>
            <person name="Nagy L.G."/>
            <person name="Floudas D."/>
            <person name="Copeland A."/>
            <person name="Barry K.W."/>
            <person name="Cichocki N."/>
            <person name="Veneault-Fourrey C."/>
            <person name="LaButti K."/>
            <person name="Lindquist E.A."/>
            <person name="Lipzen A."/>
            <person name="Lundell T."/>
            <person name="Morin E."/>
            <person name="Murat C."/>
            <person name="Sun H."/>
            <person name="Tunlid A."/>
            <person name="Henrissat B."/>
            <person name="Grigoriev I.V."/>
            <person name="Hibbett D.S."/>
            <person name="Martin F."/>
            <person name="Nordberg H.P."/>
            <person name="Cantor M.N."/>
            <person name="Hua S.X."/>
        </authorList>
    </citation>
    <scope>NUCLEOTIDE SEQUENCE [LARGE SCALE GENOMIC DNA]</scope>
    <source>
        <strain evidence="5 6">Zn</strain>
    </source>
</reference>
<keyword evidence="2" id="KW-0624">Polysaccharide degradation</keyword>
<name>A0A0C3GTU8_OIDMZ</name>
<dbReference type="STRING" id="913774.A0A0C3GTU8"/>
<evidence type="ECO:0000256" key="1">
    <source>
        <dbReference type="ARBA" id="ARBA00005519"/>
    </source>
</evidence>
<keyword evidence="6" id="KW-1185">Reference proteome</keyword>
<dbReference type="SUPFAM" id="SSF49899">
    <property type="entry name" value="Concanavalin A-like lectins/glucanases"/>
    <property type="match status" value="1"/>
</dbReference>
<evidence type="ECO:0000313" key="5">
    <source>
        <dbReference type="EMBL" id="KIM99495.1"/>
    </source>
</evidence>
<sequence>MVLRWIVNVGLLAIPIGATVGVLMGIESHRQATGQAPLFAGGGDGEGAGGGGPSGGGGGIVSGGNNGITISQYCQQFYGIEPQSKGVEYTLNPNQWGWTEGQPGALCLNVTTFNNHTYPTNTTAPEFSVTWQYPQGPESQPVHAFPNIKLESDVLPVALQALEHVNIIVHWTYGVGDEAAASTDAQALSQNLLNGNVAIDMFIDSDQNNAENSTKAKYEVMVWFADFGAAAQPIGQDKGVVSTQVLNGTTFNLFSGQNSLQQNVLTWLASETTESFTGDIAPLITQLSAMNLADYPAESDFLGYLSFGSEAFSSNSNVTFSVPLLSIDVQA</sequence>
<dbReference type="GO" id="GO:0008810">
    <property type="term" value="F:cellulase activity"/>
    <property type="evidence" value="ECO:0007669"/>
    <property type="project" value="InterPro"/>
</dbReference>
<evidence type="ECO:0000256" key="2">
    <source>
        <dbReference type="RuleBase" id="RU361163"/>
    </source>
</evidence>
<dbReference type="EMBL" id="KN832878">
    <property type="protein sequence ID" value="KIM99495.1"/>
    <property type="molecule type" value="Genomic_DNA"/>
</dbReference>
<evidence type="ECO:0000256" key="3">
    <source>
        <dbReference type="SAM" id="MobiDB-lite"/>
    </source>
</evidence>
<reference evidence="6" key="2">
    <citation type="submission" date="2015-01" db="EMBL/GenBank/DDBJ databases">
        <title>Evolutionary Origins and Diversification of the Mycorrhizal Mutualists.</title>
        <authorList>
            <consortium name="DOE Joint Genome Institute"/>
            <consortium name="Mycorrhizal Genomics Consortium"/>
            <person name="Kohler A."/>
            <person name="Kuo A."/>
            <person name="Nagy L.G."/>
            <person name="Floudas D."/>
            <person name="Copeland A."/>
            <person name="Barry K.W."/>
            <person name="Cichocki N."/>
            <person name="Veneault-Fourrey C."/>
            <person name="LaButti K."/>
            <person name="Lindquist E.A."/>
            <person name="Lipzen A."/>
            <person name="Lundell T."/>
            <person name="Morin E."/>
            <person name="Murat C."/>
            <person name="Riley R."/>
            <person name="Ohm R."/>
            <person name="Sun H."/>
            <person name="Tunlid A."/>
            <person name="Henrissat B."/>
            <person name="Grigoriev I.V."/>
            <person name="Hibbett D.S."/>
            <person name="Martin F."/>
        </authorList>
    </citation>
    <scope>NUCLEOTIDE SEQUENCE [LARGE SCALE GENOMIC DNA]</scope>
    <source>
        <strain evidence="6">Zn</strain>
    </source>
</reference>
<dbReference type="OrthoDB" id="89349at2759"/>
<dbReference type="HOGENOM" id="CLU_073364_0_0_1"/>
<gene>
    <name evidence="5" type="ORF">OIDMADRAFT_180945</name>
</gene>
<feature type="region of interest" description="Disordered" evidence="3">
    <location>
        <begin position="35"/>
        <end position="59"/>
    </location>
</feature>
<keyword evidence="2" id="KW-0119">Carbohydrate metabolism</keyword>
<protein>
    <submittedName>
        <fullName evidence="5">Glycoside hydrolase family 12 protein</fullName>
    </submittedName>
</protein>
<dbReference type="PANTHER" id="PTHR34002">
    <property type="entry name" value="BLR1656 PROTEIN"/>
    <property type="match status" value="1"/>
</dbReference>
<dbReference type="Gene3D" id="2.60.120.180">
    <property type="match status" value="1"/>
</dbReference>
<dbReference type="InterPro" id="IPR013319">
    <property type="entry name" value="GH11/12"/>
</dbReference>
<keyword evidence="4" id="KW-1133">Transmembrane helix</keyword>
<dbReference type="InterPro" id="IPR002594">
    <property type="entry name" value="GH12"/>
</dbReference>
<dbReference type="Proteomes" id="UP000054321">
    <property type="component" value="Unassembled WGS sequence"/>
</dbReference>
<keyword evidence="4" id="KW-0472">Membrane</keyword>
<keyword evidence="2 5" id="KW-0378">Hydrolase</keyword>
<comment type="similarity">
    <text evidence="1 2">Belongs to the glycosyl hydrolase 12 (cellulase H) family.</text>
</comment>